<dbReference type="AlphaFoldDB" id="A0AAD8IPC5"/>
<dbReference type="InterPro" id="IPR001841">
    <property type="entry name" value="Znf_RING"/>
</dbReference>
<feature type="transmembrane region" description="Helical" evidence="5">
    <location>
        <begin position="26"/>
        <end position="51"/>
    </location>
</feature>
<keyword evidence="1" id="KW-0479">Metal-binding</keyword>
<evidence type="ECO:0000259" key="6">
    <source>
        <dbReference type="PROSITE" id="PS50089"/>
    </source>
</evidence>
<keyword evidence="8" id="KW-1185">Reference proteome</keyword>
<reference evidence="7" key="2">
    <citation type="submission" date="2023-05" db="EMBL/GenBank/DDBJ databases">
        <authorList>
            <person name="Schelkunov M.I."/>
        </authorList>
    </citation>
    <scope>NUCLEOTIDE SEQUENCE</scope>
    <source>
        <strain evidence="7">Hsosn_3</strain>
        <tissue evidence="7">Leaf</tissue>
    </source>
</reference>
<keyword evidence="5" id="KW-1133">Transmembrane helix</keyword>
<dbReference type="SUPFAM" id="SSF57850">
    <property type="entry name" value="RING/U-box"/>
    <property type="match status" value="1"/>
</dbReference>
<evidence type="ECO:0000313" key="8">
    <source>
        <dbReference type="Proteomes" id="UP001237642"/>
    </source>
</evidence>
<keyword evidence="3" id="KW-0862">Zinc</keyword>
<sequence>MRFLTQVNSSATAPPSPAPENIDSDFVVILAALLCGLICVLGLIAVARCVWIRRINDILSGRSPPPNKGLKKKILKTLPKLSYSETAGKFTDCAICLTEFIDGDELRVLPQCGHGFHVGCVDTWLGSHSSCPSCRQILVINKCEKCNGELTEEITVTDGEIVTTRLTRLDCERGNRFLP</sequence>
<keyword evidence="5" id="KW-0472">Membrane</keyword>
<dbReference type="PANTHER" id="PTHR45798">
    <property type="entry name" value="RING-H2 FINGER PROTEIN ATL61-RELATED-RELATED"/>
    <property type="match status" value="1"/>
</dbReference>
<comment type="caution">
    <text evidence="7">The sequence shown here is derived from an EMBL/GenBank/DDBJ whole genome shotgun (WGS) entry which is preliminary data.</text>
</comment>
<dbReference type="CDD" id="cd16461">
    <property type="entry name" value="RING-H2_EL5-like"/>
    <property type="match status" value="1"/>
</dbReference>
<gene>
    <name evidence="7" type="ORF">POM88_016842</name>
</gene>
<evidence type="ECO:0000256" key="5">
    <source>
        <dbReference type="SAM" id="Phobius"/>
    </source>
</evidence>
<keyword evidence="2 4" id="KW-0863">Zinc-finger</keyword>
<evidence type="ECO:0000256" key="3">
    <source>
        <dbReference type="ARBA" id="ARBA00022833"/>
    </source>
</evidence>
<dbReference type="Proteomes" id="UP001237642">
    <property type="component" value="Unassembled WGS sequence"/>
</dbReference>
<name>A0AAD8IPC5_9APIA</name>
<evidence type="ECO:0000313" key="7">
    <source>
        <dbReference type="EMBL" id="KAK1388664.1"/>
    </source>
</evidence>
<feature type="domain" description="RING-type" evidence="6">
    <location>
        <begin position="93"/>
        <end position="135"/>
    </location>
</feature>
<evidence type="ECO:0000256" key="2">
    <source>
        <dbReference type="ARBA" id="ARBA00022771"/>
    </source>
</evidence>
<organism evidence="7 8">
    <name type="scientific">Heracleum sosnowskyi</name>
    <dbReference type="NCBI Taxonomy" id="360622"/>
    <lineage>
        <taxon>Eukaryota</taxon>
        <taxon>Viridiplantae</taxon>
        <taxon>Streptophyta</taxon>
        <taxon>Embryophyta</taxon>
        <taxon>Tracheophyta</taxon>
        <taxon>Spermatophyta</taxon>
        <taxon>Magnoliopsida</taxon>
        <taxon>eudicotyledons</taxon>
        <taxon>Gunneridae</taxon>
        <taxon>Pentapetalae</taxon>
        <taxon>asterids</taxon>
        <taxon>campanulids</taxon>
        <taxon>Apiales</taxon>
        <taxon>Apiaceae</taxon>
        <taxon>Apioideae</taxon>
        <taxon>apioid superclade</taxon>
        <taxon>Tordylieae</taxon>
        <taxon>Tordyliinae</taxon>
        <taxon>Heracleum</taxon>
    </lineage>
</organism>
<dbReference type="GO" id="GO:0008270">
    <property type="term" value="F:zinc ion binding"/>
    <property type="evidence" value="ECO:0007669"/>
    <property type="project" value="UniProtKB-KW"/>
</dbReference>
<dbReference type="Pfam" id="PF13639">
    <property type="entry name" value="zf-RING_2"/>
    <property type="match status" value="1"/>
</dbReference>
<reference evidence="7" key="1">
    <citation type="submission" date="2023-02" db="EMBL/GenBank/DDBJ databases">
        <title>Genome of toxic invasive species Heracleum sosnowskyi carries increased number of genes despite the absence of recent whole-genome duplications.</title>
        <authorList>
            <person name="Schelkunov M."/>
            <person name="Shtratnikova V."/>
            <person name="Makarenko M."/>
            <person name="Klepikova A."/>
            <person name="Omelchenko D."/>
            <person name="Novikova G."/>
            <person name="Obukhova E."/>
            <person name="Bogdanov V."/>
            <person name="Penin A."/>
            <person name="Logacheva M."/>
        </authorList>
    </citation>
    <scope>NUCLEOTIDE SEQUENCE</scope>
    <source>
        <strain evidence="7">Hsosn_3</strain>
        <tissue evidence="7">Leaf</tissue>
    </source>
</reference>
<dbReference type="PANTHER" id="PTHR45798:SF97">
    <property type="entry name" value="ALCOHOL-SENSITIVE RING FINGER PROTEIN 1"/>
    <property type="match status" value="1"/>
</dbReference>
<evidence type="ECO:0000256" key="1">
    <source>
        <dbReference type="ARBA" id="ARBA00022723"/>
    </source>
</evidence>
<dbReference type="SMART" id="SM00184">
    <property type="entry name" value="RING"/>
    <property type="match status" value="1"/>
</dbReference>
<dbReference type="Gene3D" id="3.30.40.10">
    <property type="entry name" value="Zinc/RING finger domain, C3HC4 (zinc finger)"/>
    <property type="match status" value="1"/>
</dbReference>
<protein>
    <submittedName>
        <fullName evidence="7">Ring-h2 finger protein atl8</fullName>
    </submittedName>
</protein>
<proteinExistence type="predicted"/>
<evidence type="ECO:0000256" key="4">
    <source>
        <dbReference type="PROSITE-ProRule" id="PRU00175"/>
    </source>
</evidence>
<dbReference type="PROSITE" id="PS50089">
    <property type="entry name" value="ZF_RING_2"/>
    <property type="match status" value="1"/>
</dbReference>
<dbReference type="InterPro" id="IPR013083">
    <property type="entry name" value="Znf_RING/FYVE/PHD"/>
</dbReference>
<keyword evidence="5" id="KW-0812">Transmembrane</keyword>
<dbReference type="EMBL" id="JAUIZM010000004">
    <property type="protein sequence ID" value="KAK1388664.1"/>
    <property type="molecule type" value="Genomic_DNA"/>
</dbReference>
<accession>A0AAD8IPC5</accession>
<dbReference type="InterPro" id="IPR052788">
    <property type="entry name" value="RING-type_E3_ligase_ATL"/>
</dbReference>